<feature type="region of interest" description="Disordered" evidence="1">
    <location>
        <begin position="175"/>
        <end position="194"/>
    </location>
</feature>
<keyword evidence="4" id="KW-1185">Reference proteome</keyword>
<organism evidence="3 4">
    <name type="scientific">Marasmius crinis-equi</name>
    <dbReference type="NCBI Taxonomy" id="585013"/>
    <lineage>
        <taxon>Eukaryota</taxon>
        <taxon>Fungi</taxon>
        <taxon>Dikarya</taxon>
        <taxon>Basidiomycota</taxon>
        <taxon>Agaricomycotina</taxon>
        <taxon>Agaricomycetes</taxon>
        <taxon>Agaricomycetidae</taxon>
        <taxon>Agaricales</taxon>
        <taxon>Marasmiineae</taxon>
        <taxon>Marasmiaceae</taxon>
        <taxon>Marasmius</taxon>
    </lineage>
</organism>
<feature type="region of interest" description="Disordered" evidence="1">
    <location>
        <begin position="15"/>
        <end position="56"/>
    </location>
</feature>
<feature type="compositionally biased region" description="Pro residues" evidence="1">
    <location>
        <begin position="643"/>
        <end position="654"/>
    </location>
</feature>
<feature type="compositionally biased region" description="Polar residues" evidence="1">
    <location>
        <begin position="655"/>
        <end position="666"/>
    </location>
</feature>
<dbReference type="EMBL" id="JBAHYK010001051">
    <property type="protein sequence ID" value="KAL0569799.1"/>
    <property type="molecule type" value="Genomic_DNA"/>
</dbReference>
<dbReference type="InterPro" id="IPR005825">
    <property type="entry name" value="Ribosomal_uL24_CS"/>
</dbReference>
<accession>A0ABR3F414</accession>
<evidence type="ECO:0000256" key="1">
    <source>
        <dbReference type="SAM" id="MobiDB-lite"/>
    </source>
</evidence>
<feature type="domain" description="KOW" evidence="2">
    <location>
        <begin position="512"/>
        <end position="539"/>
    </location>
</feature>
<dbReference type="PROSITE" id="PS01108">
    <property type="entry name" value="RIBOSOMAL_L24"/>
    <property type="match status" value="1"/>
</dbReference>
<proteinExistence type="predicted"/>
<evidence type="ECO:0000313" key="4">
    <source>
        <dbReference type="Proteomes" id="UP001465976"/>
    </source>
</evidence>
<feature type="compositionally biased region" description="Polar residues" evidence="1">
    <location>
        <begin position="71"/>
        <end position="90"/>
    </location>
</feature>
<dbReference type="SMART" id="SM00739">
    <property type="entry name" value="KOW"/>
    <property type="match status" value="3"/>
</dbReference>
<name>A0ABR3F414_9AGAR</name>
<reference evidence="3 4" key="1">
    <citation type="submission" date="2024-02" db="EMBL/GenBank/DDBJ databases">
        <title>A draft genome for the cacao thread blight pathogen Marasmius crinis-equi.</title>
        <authorList>
            <person name="Cohen S.P."/>
            <person name="Baruah I.K."/>
            <person name="Amoako-Attah I."/>
            <person name="Bukari Y."/>
            <person name="Meinhardt L.W."/>
            <person name="Bailey B.A."/>
        </authorList>
    </citation>
    <scope>NUCLEOTIDE SEQUENCE [LARGE SCALE GENOMIC DNA]</scope>
    <source>
        <strain evidence="3 4">GH-76</strain>
    </source>
</reference>
<evidence type="ECO:0000259" key="2">
    <source>
        <dbReference type="SMART" id="SM00739"/>
    </source>
</evidence>
<protein>
    <recommendedName>
        <fullName evidence="2">KOW domain-containing protein</fullName>
    </recommendedName>
</protein>
<feature type="region of interest" description="Disordered" evidence="1">
    <location>
        <begin position="637"/>
        <end position="669"/>
    </location>
</feature>
<feature type="compositionally biased region" description="Acidic residues" evidence="1">
    <location>
        <begin position="16"/>
        <end position="30"/>
    </location>
</feature>
<dbReference type="InterPro" id="IPR005824">
    <property type="entry name" value="KOW"/>
</dbReference>
<dbReference type="SUPFAM" id="SSF50104">
    <property type="entry name" value="Translation proteins SH3-like domain"/>
    <property type="match status" value="1"/>
</dbReference>
<dbReference type="Proteomes" id="UP001465976">
    <property type="component" value="Unassembled WGS sequence"/>
</dbReference>
<dbReference type="InterPro" id="IPR008991">
    <property type="entry name" value="Translation_prot_SH3-like_sf"/>
</dbReference>
<feature type="domain" description="KOW" evidence="2">
    <location>
        <begin position="443"/>
        <end position="470"/>
    </location>
</feature>
<evidence type="ECO:0000313" key="3">
    <source>
        <dbReference type="EMBL" id="KAL0569799.1"/>
    </source>
</evidence>
<feature type="region of interest" description="Disordered" evidence="1">
    <location>
        <begin position="69"/>
        <end position="92"/>
    </location>
</feature>
<comment type="caution">
    <text evidence="3">The sequence shown here is derived from an EMBL/GenBank/DDBJ whole genome shotgun (WGS) entry which is preliminary data.</text>
</comment>
<feature type="domain" description="KOW" evidence="2">
    <location>
        <begin position="219"/>
        <end position="246"/>
    </location>
</feature>
<sequence>MASLFLDIEAQVALSSDEEEQDFDGDDGFIDDTRTPSDGIRVDMPSSSVPVQHSDDVVPFLDDLERRYTGPSVSYRPQSSSRAGSYQPSDDTVLGKRKASEVLESLHPALAIAARMPSPSPSFSSSSTSKVTLRPIHPLTKQRLPVREEPTRIPEHRQVFETDVNTIAMFGPWHNTPPSSGRPEKGKIPQSSLVGEKRREIARWGRWAHRESQNCVRTEYAAGEWVSIRRGAYKGDVGQIWKAHIRQKTEDEVVSEQRLIEKALNEGKTPPESSPEFVFEGYWVLVVPRLPPPHLTQLASLKLKPDIVKAQKRFEAMIFNPQQYDIIVPEKYIKTMQGFEINGHLLSHGLLIKLFKRNAVDPASTVTPDIVRAFENHPHCRKFPFPIPDQWRFLKGEEVDVDGSADGECGCGRVRLSQQGRRCEIDYGAGGVHATSIHLIWKVINVGDYIRVVSGEEAGKEGLVVERHGKIIAVSERGSRKGILLRVDYLQDFFVHINSVTQSRCTFDNSAIPWLDKEVTIVKGPHCEQHGIVKDVVVRKPQRSTVSLWLFLPQPQKTVEVDVTKVAAKGEKEAFFQPNAAFVGAGVKFEQRASRFVSLSCFHSTEMYTMLEPGEEDLENQIAPNSVNKSQRSNGLLESILGPEPPPRSSPPAPTQSVPHGQTQAQYEAAGRHPLARPELVGISIKVDILHGQHKKAAVYVELARTPTGTIHGILRKGKGNCAHEIPPTSLAICNKRVEPSKDDPLLVVISGPHLGTFGRRITHFYVDEKQTGDDKWLVLAVVDKEKPVDKLTGVLIECGVDELAFVEESPTDRFRATHGTMKRVRDEARLQKNPEVRQPDTGNLDRFITIIHSQLSLDSSGQSM</sequence>
<gene>
    <name evidence="3" type="ORF">V5O48_012167</name>
</gene>